<keyword evidence="9" id="KW-1185">Reference proteome</keyword>
<dbReference type="InterPro" id="IPR016161">
    <property type="entry name" value="Ald_DH/histidinol_DH"/>
</dbReference>
<dbReference type="Proteomes" id="UP001165590">
    <property type="component" value="Unassembled WGS sequence"/>
</dbReference>
<dbReference type="SUPFAM" id="SSF53720">
    <property type="entry name" value="ALDH-like"/>
    <property type="match status" value="1"/>
</dbReference>
<evidence type="ECO:0000256" key="4">
    <source>
        <dbReference type="ARBA" id="ARBA00037921"/>
    </source>
</evidence>
<dbReference type="PROSITE" id="PS00070">
    <property type="entry name" value="ALDEHYDE_DEHYDR_CYS"/>
    <property type="match status" value="1"/>
</dbReference>
<accession>A0ABT3UXZ0</accession>
<evidence type="ECO:0000259" key="7">
    <source>
        <dbReference type="Pfam" id="PF00171"/>
    </source>
</evidence>
<evidence type="ECO:0000256" key="6">
    <source>
        <dbReference type="RuleBase" id="RU003345"/>
    </source>
</evidence>
<dbReference type="Gene3D" id="3.40.309.10">
    <property type="entry name" value="Aldehyde Dehydrogenase, Chain A, domain 2"/>
    <property type="match status" value="1"/>
</dbReference>
<keyword evidence="3" id="KW-0520">NAD</keyword>
<dbReference type="EMBL" id="JAIFZO010000002">
    <property type="protein sequence ID" value="MCX4232188.1"/>
    <property type="molecule type" value="Genomic_DNA"/>
</dbReference>
<evidence type="ECO:0000313" key="9">
    <source>
        <dbReference type="Proteomes" id="UP001165590"/>
    </source>
</evidence>
<proteinExistence type="inferred from homology"/>
<dbReference type="InterPro" id="IPR016162">
    <property type="entry name" value="Ald_DH_N"/>
</dbReference>
<feature type="active site" evidence="5">
    <location>
        <position position="248"/>
    </location>
</feature>
<dbReference type="PANTHER" id="PTHR43860">
    <property type="entry name" value="BETAINE ALDEHYDE DEHYDROGENASE"/>
    <property type="match status" value="1"/>
</dbReference>
<evidence type="ECO:0000256" key="5">
    <source>
        <dbReference type="PROSITE-ProRule" id="PRU10007"/>
    </source>
</evidence>
<comment type="similarity">
    <text evidence="1 6">Belongs to the aldehyde dehydrogenase family.</text>
</comment>
<dbReference type="InterPro" id="IPR016160">
    <property type="entry name" value="Ald_DH_CS_CYS"/>
</dbReference>
<dbReference type="Gene3D" id="3.40.605.10">
    <property type="entry name" value="Aldehyde Dehydrogenase, Chain A, domain 1"/>
    <property type="match status" value="1"/>
</dbReference>
<dbReference type="InterPro" id="IPR016163">
    <property type="entry name" value="Ald_DH_C"/>
</dbReference>
<organism evidence="8 9">
    <name type="scientific">Streptomyces ortus</name>
    <dbReference type="NCBI Taxonomy" id="2867268"/>
    <lineage>
        <taxon>Bacteria</taxon>
        <taxon>Bacillati</taxon>
        <taxon>Actinomycetota</taxon>
        <taxon>Actinomycetes</taxon>
        <taxon>Kitasatosporales</taxon>
        <taxon>Streptomycetaceae</taxon>
        <taxon>Streptomyces</taxon>
    </lineage>
</organism>
<name>A0ABT3UXZ0_9ACTN</name>
<evidence type="ECO:0000256" key="1">
    <source>
        <dbReference type="ARBA" id="ARBA00009986"/>
    </source>
</evidence>
<comment type="caution">
    <text evidence="8">The sequence shown here is derived from an EMBL/GenBank/DDBJ whole genome shotgun (WGS) entry which is preliminary data.</text>
</comment>
<evidence type="ECO:0000256" key="2">
    <source>
        <dbReference type="ARBA" id="ARBA00023002"/>
    </source>
</evidence>
<dbReference type="Pfam" id="PF00171">
    <property type="entry name" value="Aldedh"/>
    <property type="match status" value="1"/>
</dbReference>
<comment type="pathway">
    <text evidence="4">Amine and polyamine biosynthesis; betaine biosynthesis via choline pathway; betaine from betaine aldehyde: step 1/1.</text>
</comment>
<keyword evidence="2 6" id="KW-0560">Oxidoreductase</keyword>
<dbReference type="InterPro" id="IPR015590">
    <property type="entry name" value="Aldehyde_DH_dom"/>
</dbReference>
<dbReference type="InterPro" id="IPR029510">
    <property type="entry name" value="Ald_DH_CS_GLU"/>
</dbReference>
<sequence length="488" mass="52176">MADLYIGGTWTSAREKRTREIRCPADGSLVAVVDEAGGEDTAAAIAAARRAFDEGPWPRTPVNERGDLLLRVADLLARDKDALARAESLDTGKRLVESEYDIDDIENCFRYFGRLVAAESGRVVETGTEGVDSRVVHEPVGVCALITPWNYPLLQTAWKVAPALAAGNTFVLKPSELTPHTAIHLTRLLEEAGLPAGVANLILGAGPEAGAPLGDHPDVDLVSFTGGLRTGRGLMAAAAGTVKKVALELGGKNPNIVFADADFETAVDMALTAVFLHSGQVCSAGARLLVEDSLHDRFVDEVVRRARLIRLGGPFDERAQTGPLISAAHRAKVEAYVAKGLEEGAVLRCGGARPAEPPHPEGFYYPPTVLDECSAGMSVVQEESFGPVLTVERFTGEAEAVRLANATIYGLAGGVFTSDEARAQRVASALRVGTVWINDYHPYVPQAEWGGYKQSGFGRELGPAGLAEYRETKHIWRTTNPSPQGWFS</sequence>
<evidence type="ECO:0000256" key="3">
    <source>
        <dbReference type="ARBA" id="ARBA00023027"/>
    </source>
</evidence>
<gene>
    <name evidence="8" type="ORF">K3769_05205</name>
</gene>
<dbReference type="RefSeq" id="WP_267025281.1">
    <property type="nucleotide sequence ID" value="NZ_JAIFZO010000002.1"/>
</dbReference>
<reference evidence="8" key="1">
    <citation type="journal article" date="2022" name="bioRxiv">
        <title>Discovery and biosynthetic assessment of Streptomyces ortus sp nov. isolated from a deep-sea sponge.</title>
        <authorList>
            <person name="Williams S.E."/>
        </authorList>
    </citation>
    <scope>NUCLEOTIDE SEQUENCE</scope>
    <source>
        <strain evidence="8">A15ISP2-DRY2</strain>
    </source>
</reference>
<protein>
    <submittedName>
        <fullName evidence="8">Aldehyde dehydrogenase family protein</fullName>
    </submittedName>
</protein>
<feature type="domain" description="Aldehyde dehydrogenase" evidence="7">
    <location>
        <begin position="10"/>
        <end position="475"/>
    </location>
</feature>
<evidence type="ECO:0000313" key="8">
    <source>
        <dbReference type="EMBL" id="MCX4232188.1"/>
    </source>
</evidence>
<dbReference type="PANTHER" id="PTHR43860:SF2">
    <property type="entry name" value="BETAINE ALDEHYDE DEHYDROGENASE-RELATED"/>
    <property type="match status" value="1"/>
</dbReference>
<dbReference type="PROSITE" id="PS00687">
    <property type="entry name" value="ALDEHYDE_DEHYDR_GLU"/>
    <property type="match status" value="1"/>
</dbReference>